<keyword evidence="2" id="KW-1185">Reference proteome</keyword>
<evidence type="ECO:0000313" key="1">
    <source>
        <dbReference type="EMBL" id="RKP44487.1"/>
    </source>
</evidence>
<dbReference type="Proteomes" id="UP000282076">
    <property type="component" value="Unassembled WGS sequence"/>
</dbReference>
<comment type="caution">
    <text evidence="1">The sequence shown here is derived from an EMBL/GenBank/DDBJ whole genome shotgun (WGS) entry which is preliminary data.</text>
</comment>
<gene>
    <name evidence="1" type="ORF">D7Z26_26620</name>
</gene>
<accession>A0A494X187</accession>
<dbReference type="OrthoDB" id="2971377at2"/>
<evidence type="ECO:0000313" key="2">
    <source>
        <dbReference type="Proteomes" id="UP000282076"/>
    </source>
</evidence>
<organism evidence="1 2">
    <name type="scientific">Cohnella endophytica</name>
    <dbReference type="NCBI Taxonomy" id="2419778"/>
    <lineage>
        <taxon>Bacteria</taxon>
        <taxon>Bacillati</taxon>
        <taxon>Bacillota</taxon>
        <taxon>Bacilli</taxon>
        <taxon>Bacillales</taxon>
        <taxon>Paenibacillaceae</taxon>
        <taxon>Cohnella</taxon>
    </lineage>
</organism>
<dbReference type="AlphaFoldDB" id="A0A494X187"/>
<reference evidence="1 2" key="1">
    <citation type="submission" date="2018-10" db="EMBL/GenBank/DDBJ databases">
        <title>Cohnella sp. M2MS4P-1, whole genome shotgun sequence.</title>
        <authorList>
            <person name="Tuo L."/>
        </authorList>
    </citation>
    <scope>NUCLEOTIDE SEQUENCE [LARGE SCALE GENOMIC DNA]</scope>
    <source>
        <strain evidence="1 2">M2MS4P-1</strain>
    </source>
</reference>
<name>A0A494X187_9BACL</name>
<dbReference type="EMBL" id="RBZM01000018">
    <property type="protein sequence ID" value="RKP44487.1"/>
    <property type="molecule type" value="Genomic_DNA"/>
</dbReference>
<protein>
    <submittedName>
        <fullName evidence="1">Uncharacterized protein</fullName>
    </submittedName>
</protein>
<proteinExistence type="predicted"/>
<sequence length="116" mass="13481">MMASKDELTVPKEDLADAWQRMLPERLHGGDKAEVRADGIDDRTLRVHIKTAGHQMLEFDFAVKYVDSREIDIQLTDVEKDGQSVDERTDIMQDLILDYRRHLHETAQALHHYTHS</sequence>